<dbReference type="HOGENOM" id="CLU_3084751_0_0_5"/>
<reference evidence="2" key="1">
    <citation type="journal article" date="2012" name="J. Bacteriol.">
        <title>Complete genome sequence of the broad-host-range strain Sinorhizobium fredii USDA257.</title>
        <authorList>
            <person name="Schuldes J."/>
            <person name="Rodriguez Orbegoso M."/>
            <person name="Schmeisser C."/>
            <person name="Krishnan H.B."/>
            <person name="Daniel R."/>
            <person name="Streit W.R."/>
        </authorList>
    </citation>
    <scope>NUCLEOTIDE SEQUENCE [LARGE SCALE GENOMIC DNA]</scope>
    <source>
        <strain evidence="2">USDA 257</strain>
        <plasmid evidence="2">pUSDA257</plasmid>
    </source>
</reference>
<accession>I3XGU7</accession>
<proteinExistence type="predicted"/>
<evidence type="ECO:0000256" key="1">
    <source>
        <dbReference type="SAM" id="MobiDB-lite"/>
    </source>
</evidence>
<evidence type="ECO:0000313" key="2">
    <source>
        <dbReference type="EMBL" id="AFL55103.1"/>
    </source>
</evidence>
<evidence type="ECO:0000313" key="3">
    <source>
        <dbReference type="Proteomes" id="UP000006180"/>
    </source>
</evidence>
<sequence length="52" mass="5540">MGVGVPIGLRRSRDGSRRQAIAQIGDVHCVLIPTTRPRSGKGAAPQSARQFN</sequence>
<gene>
    <name evidence="2" type="ORF">USDA257_p03880</name>
</gene>
<name>I3XGU7_SINF2</name>
<dbReference type="EMBL" id="CP003565">
    <property type="protein sequence ID" value="AFL55103.1"/>
    <property type="molecule type" value="Genomic_DNA"/>
</dbReference>
<dbReference type="AlphaFoldDB" id="I3XGU7"/>
<organism evidence="2">
    <name type="scientific">Sinorhizobium fredii (strain USDA 257)</name>
    <dbReference type="NCBI Taxonomy" id="1185652"/>
    <lineage>
        <taxon>Bacteria</taxon>
        <taxon>Pseudomonadati</taxon>
        <taxon>Pseudomonadota</taxon>
        <taxon>Alphaproteobacteria</taxon>
        <taxon>Hyphomicrobiales</taxon>
        <taxon>Rhizobiaceae</taxon>
        <taxon>Sinorhizobium/Ensifer group</taxon>
        <taxon>Sinorhizobium</taxon>
    </lineage>
</organism>
<feature type="region of interest" description="Disordered" evidence="1">
    <location>
        <begin position="33"/>
        <end position="52"/>
    </location>
</feature>
<geneLocation type="plasmid" evidence="3">
    <name>pUSDA257 fragment 2</name>
</geneLocation>
<keyword evidence="2" id="KW-0614">Plasmid</keyword>
<protein>
    <submittedName>
        <fullName evidence="2">Uncharacterized protein</fullName>
    </submittedName>
</protein>